<dbReference type="EMBL" id="CAJQZP010000295">
    <property type="protein sequence ID" value="CAG4954915.1"/>
    <property type="molecule type" value="Genomic_DNA"/>
</dbReference>
<reference evidence="3" key="1">
    <citation type="submission" date="2021-04" db="EMBL/GenBank/DDBJ databases">
        <authorList>
            <person name="Tunstrom K."/>
        </authorList>
    </citation>
    <scope>NUCLEOTIDE SEQUENCE</scope>
</reference>
<protein>
    <submittedName>
        <fullName evidence="3">(apollo) hypothetical protein</fullName>
    </submittedName>
</protein>
<evidence type="ECO:0000313" key="3">
    <source>
        <dbReference type="EMBL" id="CAG4954915.1"/>
    </source>
</evidence>
<feature type="coiled-coil region" evidence="1">
    <location>
        <begin position="310"/>
        <end position="337"/>
    </location>
</feature>
<organism evidence="3 4">
    <name type="scientific">Parnassius apollo</name>
    <name type="common">Apollo butterfly</name>
    <name type="synonym">Papilio apollo</name>
    <dbReference type="NCBI Taxonomy" id="110799"/>
    <lineage>
        <taxon>Eukaryota</taxon>
        <taxon>Metazoa</taxon>
        <taxon>Ecdysozoa</taxon>
        <taxon>Arthropoda</taxon>
        <taxon>Hexapoda</taxon>
        <taxon>Insecta</taxon>
        <taxon>Pterygota</taxon>
        <taxon>Neoptera</taxon>
        <taxon>Endopterygota</taxon>
        <taxon>Lepidoptera</taxon>
        <taxon>Glossata</taxon>
        <taxon>Ditrysia</taxon>
        <taxon>Papilionoidea</taxon>
        <taxon>Papilionidae</taxon>
        <taxon>Parnassiinae</taxon>
        <taxon>Parnassini</taxon>
        <taxon>Parnassius</taxon>
        <taxon>Parnassius</taxon>
    </lineage>
</organism>
<gene>
    <name evidence="3" type="ORF">PAPOLLO_LOCUS5180</name>
</gene>
<evidence type="ECO:0000256" key="1">
    <source>
        <dbReference type="SAM" id="Coils"/>
    </source>
</evidence>
<dbReference type="OrthoDB" id="6357684at2759"/>
<feature type="region of interest" description="Disordered" evidence="2">
    <location>
        <begin position="144"/>
        <end position="173"/>
    </location>
</feature>
<feature type="region of interest" description="Disordered" evidence="2">
    <location>
        <begin position="1"/>
        <end position="22"/>
    </location>
</feature>
<sequence>MASQNEPGTAHTSNSKQDNNQLTCRNMQRRIEYRLKQETAQLRLQLNTLTKGFKSLQKKTNRQQKKIDKMQADYENLLTRLITTDETKDTYTRELEEKTPRKEVTEFINNNIPNIETPKKEEVKKKLLEHDVLTKSLKLQFQTKKEVKNSKNSNKTRRRRFSSSTEEDEYDDSIEYAESDASAFFSDESISPDFNDDENNLITELDEKTGVLRPKINPNKKVTLLSTIILKKPNAENNPKHERKRKIICENEDLIHKRFCETTKHVTGKDDVTILSQIRKNPENTASYDLRESYLFGKEDPIKEIRSNKIETDKRKIDQNRENKNDTKEEIKKSLKEKFLIEKKHKIEIECTKKDESKEILIVIAEEERKEADENKENYIIETEYKRQLESMRGQNNTGEVLQDADKYKQMEKTDLDKINKSENLKEDASDKELNTKEEGKKAIESEENTQNFILNINDSIIVRYFQRKTWKYFIGFVENIEFKNGENYYKVKFFENCEGFI</sequence>
<dbReference type="AlphaFoldDB" id="A0A8S3WDP0"/>
<feature type="region of interest" description="Disordered" evidence="2">
    <location>
        <begin position="419"/>
        <end position="443"/>
    </location>
</feature>
<comment type="caution">
    <text evidence="3">The sequence shown here is derived from an EMBL/GenBank/DDBJ whole genome shotgun (WGS) entry which is preliminary data.</text>
</comment>
<proteinExistence type="predicted"/>
<dbReference type="Proteomes" id="UP000691718">
    <property type="component" value="Unassembled WGS sequence"/>
</dbReference>
<evidence type="ECO:0000256" key="2">
    <source>
        <dbReference type="SAM" id="MobiDB-lite"/>
    </source>
</evidence>
<name>A0A8S3WDP0_PARAO</name>
<evidence type="ECO:0000313" key="4">
    <source>
        <dbReference type="Proteomes" id="UP000691718"/>
    </source>
</evidence>
<accession>A0A8S3WDP0</accession>
<feature type="coiled-coil region" evidence="1">
    <location>
        <begin position="53"/>
        <end position="80"/>
    </location>
</feature>
<keyword evidence="1" id="KW-0175">Coiled coil</keyword>
<keyword evidence="4" id="KW-1185">Reference proteome</keyword>